<feature type="transmembrane region" description="Helical" evidence="1">
    <location>
        <begin position="41"/>
        <end position="62"/>
    </location>
</feature>
<keyword evidence="1" id="KW-0812">Transmembrane</keyword>
<keyword evidence="3" id="KW-1185">Reference proteome</keyword>
<name>A0A2T9JLH5_9CAUL</name>
<evidence type="ECO:0000313" key="3">
    <source>
        <dbReference type="Proteomes" id="UP000245073"/>
    </source>
</evidence>
<dbReference type="RefSeq" id="WP_109102355.1">
    <property type="nucleotide sequence ID" value="NZ_QDKQ01000064.1"/>
</dbReference>
<evidence type="ECO:0000313" key="2">
    <source>
        <dbReference type="EMBL" id="PVM84555.1"/>
    </source>
</evidence>
<dbReference type="Proteomes" id="UP000245073">
    <property type="component" value="Unassembled WGS sequence"/>
</dbReference>
<keyword evidence="1" id="KW-0472">Membrane</keyword>
<reference evidence="2 3" key="1">
    <citation type="submission" date="2018-04" db="EMBL/GenBank/DDBJ databases">
        <title>The genome sequence of Caulobacter sp. 744.</title>
        <authorList>
            <person name="Gao J."/>
            <person name="Sun J."/>
        </authorList>
    </citation>
    <scope>NUCLEOTIDE SEQUENCE [LARGE SCALE GENOMIC DNA]</scope>
    <source>
        <strain evidence="2 3">774</strain>
    </source>
</reference>
<dbReference type="EMBL" id="QDKQ01000064">
    <property type="protein sequence ID" value="PVM84555.1"/>
    <property type="molecule type" value="Genomic_DNA"/>
</dbReference>
<sequence length="197" mass="19939">MIVTKTRLVAAALIALGVLYLAPTAYWIWSGARSGGPVTGLGVALNSAPGVLLLVAAATFLARPSRTIIAFWLAPLWAPILAFAWALWSRGPYPAAAAVTVAIVAYLVMLVVGLPLFAHLGARRRTGLGVTVVAGGLAAALVTGLGRALIVSAGEATSMGLAVEFGLDPAVLAMSAALGVAATASFWAIVRPDLKAA</sequence>
<gene>
    <name evidence="2" type="ORF">DDF67_18715</name>
</gene>
<feature type="transmembrane region" description="Helical" evidence="1">
    <location>
        <begin position="7"/>
        <end position="29"/>
    </location>
</feature>
<evidence type="ECO:0000256" key="1">
    <source>
        <dbReference type="SAM" id="Phobius"/>
    </source>
</evidence>
<keyword evidence="1" id="KW-1133">Transmembrane helix</keyword>
<comment type="caution">
    <text evidence="2">The sequence shown here is derived from an EMBL/GenBank/DDBJ whole genome shotgun (WGS) entry which is preliminary data.</text>
</comment>
<dbReference type="AlphaFoldDB" id="A0A2T9JLH5"/>
<feature type="transmembrane region" description="Helical" evidence="1">
    <location>
        <begin position="69"/>
        <end position="88"/>
    </location>
</feature>
<proteinExistence type="predicted"/>
<feature type="transmembrane region" description="Helical" evidence="1">
    <location>
        <begin position="94"/>
        <end position="116"/>
    </location>
</feature>
<protein>
    <submittedName>
        <fullName evidence="2">Uncharacterized protein</fullName>
    </submittedName>
</protein>
<organism evidence="2 3">
    <name type="scientific">Caulobacter endophyticus</name>
    <dbReference type="NCBI Taxonomy" id="2172652"/>
    <lineage>
        <taxon>Bacteria</taxon>
        <taxon>Pseudomonadati</taxon>
        <taxon>Pseudomonadota</taxon>
        <taxon>Alphaproteobacteria</taxon>
        <taxon>Caulobacterales</taxon>
        <taxon>Caulobacteraceae</taxon>
        <taxon>Caulobacter</taxon>
    </lineage>
</organism>
<accession>A0A2T9JLH5</accession>
<feature type="transmembrane region" description="Helical" evidence="1">
    <location>
        <begin position="170"/>
        <end position="190"/>
    </location>
</feature>
<feature type="transmembrane region" description="Helical" evidence="1">
    <location>
        <begin position="128"/>
        <end position="150"/>
    </location>
</feature>